<feature type="compositionally biased region" description="Basic residues" evidence="1">
    <location>
        <begin position="17"/>
        <end position="35"/>
    </location>
</feature>
<dbReference type="EMBL" id="KZ824627">
    <property type="protein sequence ID" value="RAK80926.1"/>
    <property type="molecule type" value="Genomic_DNA"/>
</dbReference>
<feature type="region of interest" description="Disordered" evidence="1">
    <location>
        <begin position="1"/>
        <end position="143"/>
    </location>
</feature>
<evidence type="ECO:0000256" key="1">
    <source>
        <dbReference type="SAM" id="MobiDB-lite"/>
    </source>
</evidence>
<name>A0A8G1W2X0_9EURO</name>
<gene>
    <name evidence="2" type="ORF">BO72DRAFT_264257</name>
</gene>
<dbReference type="GeneID" id="63857480"/>
<feature type="compositionally biased region" description="Basic and acidic residues" evidence="1">
    <location>
        <begin position="70"/>
        <end position="85"/>
    </location>
</feature>
<feature type="compositionally biased region" description="Basic residues" evidence="1">
    <location>
        <begin position="1"/>
        <end position="10"/>
    </location>
</feature>
<accession>A0A8G1W2X0</accession>
<proteinExistence type="predicted"/>
<evidence type="ECO:0000313" key="2">
    <source>
        <dbReference type="EMBL" id="RAK80926.1"/>
    </source>
</evidence>
<feature type="compositionally biased region" description="Basic residues" evidence="1">
    <location>
        <begin position="110"/>
        <end position="123"/>
    </location>
</feature>
<keyword evidence="3" id="KW-1185">Reference proteome</keyword>
<organism evidence="2 3">
    <name type="scientific">Aspergillus fijiensis CBS 313.89</name>
    <dbReference type="NCBI Taxonomy" id="1448319"/>
    <lineage>
        <taxon>Eukaryota</taxon>
        <taxon>Fungi</taxon>
        <taxon>Dikarya</taxon>
        <taxon>Ascomycota</taxon>
        <taxon>Pezizomycotina</taxon>
        <taxon>Eurotiomycetes</taxon>
        <taxon>Eurotiomycetidae</taxon>
        <taxon>Eurotiales</taxon>
        <taxon>Aspergillaceae</taxon>
        <taxon>Aspergillus</taxon>
    </lineage>
</organism>
<sequence length="143" mass="16412">MYIWGRKKRRGVEGGGGKRRRRGREKMKGKGKGRRREAEVSKQQAGRGRRRCVVVKGCTHTHTHTQFDSQSHEAKERDGQARSDQIRSVPPSFGRSGLFHPSNLGWREGKSKRKRRGNRRSRRGKEQIVGESESHEPSINKLS</sequence>
<protein>
    <submittedName>
        <fullName evidence="2">Uncharacterized protein</fullName>
    </submittedName>
</protein>
<feature type="compositionally biased region" description="Basic residues" evidence="1">
    <location>
        <begin position="47"/>
        <end position="63"/>
    </location>
</feature>
<dbReference type="VEuPathDB" id="FungiDB:BO72DRAFT_264257"/>
<dbReference type="RefSeq" id="XP_040804936.1">
    <property type="nucleotide sequence ID" value="XM_040940147.1"/>
</dbReference>
<reference evidence="2 3" key="1">
    <citation type="submission" date="2018-02" db="EMBL/GenBank/DDBJ databases">
        <title>The genomes of Aspergillus section Nigri reveals drivers in fungal speciation.</title>
        <authorList>
            <consortium name="DOE Joint Genome Institute"/>
            <person name="Vesth T.C."/>
            <person name="Nybo J."/>
            <person name="Theobald S."/>
            <person name="Brandl J."/>
            <person name="Frisvad J.C."/>
            <person name="Nielsen K.F."/>
            <person name="Lyhne E.K."/>
            <person name="Kogle M.E."/>
            <person name="Kuo A."/>
            <person name="Riley R."/>
            <person name="Clum A."/>
            <person name="Nolan M."/>
            <person name="Lipzen A."/>
            <person name="Salamov A."/>
            <person name="Henrissat B."/>
            <person name="Wiebenga A."/>
            <person name="De vries R.P."/>
            <person name="Grigoriev I.V."/>
            <person name="Mortensen U.H."/>
            <person name="Andersen M.R."/>
            <person name="Baker S.E."/>
        </authorList>
    </citation>
    <scope>NUCLEOTIDE SEQUENCE [LARGE SCALE GENOMIC DNA]</scope>
    <source>
        <strain evidence="2 3">CBS 313.89</strain>
    </source>
</reference>
<dbReference type="Proteomes" id="UP000249789">
    <property type="component" value="Unassembled WGS sequence"/>
</dbReference>
<evidence type="ECO:0000313" key="3">
    <source>
        <dbReference type="Proteomes" id="UP000249789"/>
    </source>
</evidence>
<feature type="compositionally biased region" description="Basic and acidic residues" evidence="1">
    <location>
        <begin position="124"/>
        <end position="143"/>
    </location>
</feature>
<dbReference type="AlphaFoldDB" id="A0A8G1W2X0"/>